<comment type="similarity">
    <text evidence="2 7">Belongs to the sodium:solute symporter (SSF) (TC 2.A.21) family.</text>
</comment>
<evidence type="ECO:0000256" key="1">
    <source>
        <dbReference type="ARBA" id="ARBA00004141"/>
    </source>
</evidence>
<feature type="transmembrane region" description="Helical" evidence="8">
    <location>
        <begin position="6"/>
        <end position="26"/>
    </location>
</feature>
<dbReference type="Pfam" id="PF00474">
    <property type="entry name" value="SSF"/>
    <property type="match status" value="1"/>
</dbReference>
<keyword evidence="4 8" id="KW-0812">Transmembrane</keyword>
<feature type="transmembrane region" description="Helical" evidence="8">
    <location>
        <begin position="278"/>
        <end position="300"/>
    </location>
</feature>
<protein>
    <submittedName>
        <fullName evidence="9">SSS family solute:Na+ symporter</fullName>
    </submittedName>
    <submittedName>
        <fullName evidence="10">Sodium:solute symporter</fullName>
    </submittedName>
</protein>
<dbReference type="InterPro" id="IPR038377">
    <property type="entry name" value="Na/Glc_symporter_sf"/>
</dbReference>
<keyword evidence="3" id="KW-0813">Transport</keyword>
<evidence type="ECO:0000256" key="3">
    <source>
        <dbReference type="ARBA" id="ARBA00022448"/>
    </source>
</evidence>
<keyword evidence="5 8" id="KW-1133">Transmembrane helix</keyword>
<dbReference type="GO" id="GO:0005886">
    <property type="term" value="C:plasma membrane"/>
    <property type="evidence" value="ECO:0007669"/>
    <property type="project" value="TreeGrafter"/>
</dbReference>
<evidence type="ECO:0000256" key="8">
    <source>
        <dbReference type="SAM" id="Phobius"/>
    </source>
</evidence>
<evidence type="ECO:0000256" key="2">
    <source>
        <dbReference type="ARBA" id="ARBA00006434"/>
    </source>
</evidence>
<feature type="transmembrane region" description="Helical" evidence="8">
    <location>
        <begin position="377"/>
        <end position="397"/>
    </location>
</feature>
<reference evidence="9 12" key="2">
    <citation type="submission" date="2020-08" db="EMBL/GenBank/DDBJ databases">
        <title>Genomic Encyclopedia of Type Strains, Phase IV (KMG-IV): sequencing the most valuable type-strain genomes for metagenomic binning, comparative biology and taxonomic classification.</title>
        <authorList>
            <person name="Goeker M."/>
        </authorList>
    </citation>
    <scope>NUCLEOTIDE SEQUENCE [LARGE SCALE GENOMIC DNA]</scope>
    <source>
        <strain evidence="9 12">DSM 12421</strain>
    </source>
</reference>
<organism evidence="10 11">
    <name type="scientific">Sulfurisphaera ohwakuensis</name>
    <dbReference type="NCBI Taxonomy" id="69656"/>
    <lineage>
        <taxon>Archaea</taxon>
        <taxon>Thermoproteota</taxon>
        <taxon>Thermoprotei</taxon>
        <taxon>Sulfolobales</taxon>
        <taxon>Sulfolobaceae</taxon>
        <taxon>Sulfurisphaera</taxon>
    </lineage>
</organism>
<dbReference type="GO" id="GO:0022857">
    <property type="term" value="F:transmembrane transporter activity"/>
    <property type="evidence" value="ECO:0007669"/>
    <property type="project" value="InterPro"/>
</dbReference>
<keyword evidence="6 8" id="KW-0472">Membrane</keyword>
<dbReference type="KEGG" id="soh:D1869_03720"/>
<dbReference type="RefSeq" id="WP_156013967.1">
    <property type="nucleotide sequence ID" value="NZ_CP045484.1"/>
</dbReference>
<feature type="transmembrane region" description="Helical" evidence="8">
    <location>
        <begin position="327"/>
        <end position="356"/>
    </location>
</feature>
<dbReference type="Gene3D" id="1.20.1730.10">
    <property type="entry name" value="Sodium/glucose cotransporter"/>
    <property type="match status" value="1"/>
</dbReference>
<sequence length="510" mass="54642">MNVDISTLTIFIVLFAIFAFLGFYGARWRRGDLSRLDEWGLGGRRLGILLVWFLMGADLYTAYTFIAVPELAFKSGALAYFAVFYVGLTFPIALLTMPRLWTVSRNRGYVTAADFVKDRFNSRALAIAVALVGAVAEIPYIALQIFGMQAVLIVMLIGLGLPPTRLTLDLSLLIAFIVLAAFTITSGLRGAALTGVFKDMLIWITVLATIIAVPLSIGGFSTAFHAVKPIPYSYLPPSALSAFWTLAVGSALALYLYPHAINGSLSAEDKKKLKYGTALLPIYGIGLALLALFGILVFAIKPAYTLSAKYGGITTVPALLAYSMPSWFNGIAFVGIFIGGLVPAAIMAIGSANLLVRNVVKEFYNLTPRGEATLAKWISTAFKFLALAFIFVVPLSYAIGLQLLGGIIILQTLPPVFLGLFTNKLEGRSLLAGLIGGVASGVVLTAYVNHFGAITTTSYPTPLGGIYIALIALAINLVISLVGTAIAMAMGWKPKEVIKTEELVRTIEEK</sequence>
<evidence type="ECO:0000256" key="7">
    <source>
        <dbReference type="RuleBase" id="RU362091"/>
    </source>
</evidence>
<feature type="transmembrane region" description="Helical" evidence="8">
    <location>
        <begin position="125"/>
        <end position="158"/>
    </location>
</feature>
<feature type="transmembrane region" description="Helical" evidence="8">
    <location>
        <begin position="200"/>
        <end position="227"/>
    </location>
</feature>
<feature type="transmembrane region" description="Helical" evidence="8">
    <location>
        <begin position="403"/>
        <end position="422"/>
    </location>
</feature>
<dbReference type="EMBL" id="JACHFY010000023">
    <property type="protein sequence ID" value="MBB5254755.1"/>
    <property type="molecule type" value="Genomic_DNA"/>
</dbReference>
<comment type="subcellular location">
    <subcellularLocation>
        <location evidence="1">Membrane</location>
        <topology evidence="1">Multi-pass membrane protein</topology>
    </subcellularLocation>
</comment>
<dbReference type="PANTHER" id="PTHR48086">
    <property type="entry name" value="SODIUM/PROLINE SYMPORTER-RELATED"/>
    <property type="match status" value="1"/>
</dbReference>
<evidence type="ECO:0000313" key="11">
    <source>
        <dbReference type="Proteomes" id="UP000427373"/>
    </source>
</evidence>
<dbReference type="OrthoDB" id="19182at2157"/>
<feature type="transmembrane region" description="Helical" evidence="8">
    <location>
        <begin position="467"/>
        <end position="489"/>
    </location>
</feature>
<evidence type="ECO:0000313" key="12">
    <source>
        <dbReference type="Proteomes" id="UP000582213"/>
    </source>
</evidence>
<feature type="transmembrane region" description="Helical" evidence="8">
    <location>
        <begin position="239"/>
        <end position="257"/>
    </location>
</feature>
<dbReference type="GeneID" id="42800325"/>
<dbReference type="Proteomes" id="UP000427373">
    <property type="component" value="Chromosome"/>
</dbReference>
<feature type="transmembrane region" description="Helical" evidence="8">
    <location>
        <begin position="429"/>
        <end position="447"/>
    </location>
</feature>
<dbReference type="AlphaFoldDB" id="A0A650CF77"/>
<reference evidence="10 11" key="1">
    <citation type="submission" date="2019-10" db="EMBL/GenBank/DDBJ databases">
        <title>Genome Sequences from Six Type Strain Members of the Archaeal Family Sulfolobaceae: Acidianus ambivalens, Acidianus infernus, Metallosphaera prunae, Stygiolobus azoricus, Sulfolobus metallicus, and Sulfurisphaera ohwakuensis.</title>
        <authorList>
            <person name="Counts J.A."/>
            <person name="Kelly R.M."/>
        </authorList>
    </citation>
    <scope>NUCLEOTIDE SEQUENCE [LARGE SCALE GENOMIC DNA]</scope>
    <source>
        <strain evidence="10 11">TA-1</strain>
    </source>
</reference>
<dbReference type="PROSITE" id="PS50283">
    <property type="entry name" value="NA_SOLUT_SYMP_3"/>
    <property type="match status" value="1"/>
</dbReference>
<accession>A0A650CF77</accession>
<dbReference type="Proteomes" id="UP000582213">
    <property type="component" value="Unassembled WGS sequence"/>
</dbReference>
<dbReference type="PANTHER" id="PTHR48086:SF8">
    <property type="entry name" value="MONOCARBOXYLIC ACID PERMEASE"/>
    <property type="match status" value="1"/>
</dbReference>
<dbReference type="EMBL" id="CP045484">
    <property type="protein sequence ID" value="QGR16408.1"/>
    <property type="molecule type" value="Genomic_DNA"/>
</dbReference>
<evidence type="ECO:0000256" key="4">
    <source>
        <dbReference type="ARBA" id="ARBA00022692"/>
    </source>
</evidence>
<feature type="transmembrane region" description="Helical" evidence="8">
    <location>
        <begin position="170"/>
        <end position="188"/>
    </location>
</feature>
<dbReference type="InterPro" id="IPR001734">
    <property type="entry name" value="Na/solute_symporter"/>
</dbReference>
<gene>
    <name evidence="10" type="ORF">D1869_03720</name>
    <name evidence="9" type="ORF">HNQ62_002529</name>
</gene>
<evidence type="ECO:0000256" key="5">
    <source>
        <dbReference type="ARBA" id="ARBA00022989"/>
    </source>
</evidence>
<proteinExistence type="inferred from homology"/>
<evidence type="ECO:0000256" key="6">
    <source>
        <dbReference type="ARBA" id="ARBA00023136"/>
    </source>
</evidence>
<feature type="transmembrane region" description="Helical" evidence="8">
    <location>
        <begin position="78"/>
        <end position="97"/>
    </location>
</feature>
<evidence type="ECO:0000313" key="10">
    <source>
        <dbReference type="EMBL" id="QGR16408.1"/>
    </source>
</evidence>
<name>A0A650CF77_SULOH</name>
<dbReference type="InterPro" id="IPR050277">
    <property type="entry name" value="Sodium:Solute_Symporter"/>
</dbReference>
<evidence type="ECO:0000313" key="9">
    <source>
        <dbReference type="EMBL" id="MBB5254755.1"/>
    </source>
</evidence>
<keyword evidence="11" id="KW-1185">Reference proteome</keyword>
<feature type="transmembrane region" description="Helical" evidence="8">
    <location>
        <begin position="46"/>
        <end position="66"/>
    </location>
</feature>